<sequence length="61" mass="6871">MMSERWRAEPHIDSGAVVSIEIQSFAELSSRYLSYSMSASAKVRDSRSENYVTEARAVAKQ</sequence>
<dbReference type="AlphaFoldDB" id="A0A517R1T9"/>
<reference evidence="1 2" key="1">
    <citation type="submission" date="2019-02" db="EMBL/GenBank/DDBJ databases">
        <title>Deep-cultivation of Planctomycetes and their phenomic and genomic characterization uncovers novel biology.</title>
        <authorList>
            <person name="Wiegand S."/>
            <person name="Jogler M."/>
            <person name="Boedeker C."/>
            <person name="Pinto D."/>
            <person name="Vollmers J."/>
            <person name="Rivas-Marin E."/>
            <person name="Kohn T."/>
            <person name="Peeters S.H."/>
            <person name="Heuer A."/>
            <person name="Rast P."/>
            <person name="Oberbeckmann S."/>
            <person name="Bunk B."/>
            <person name="Jeske O."/>
            <person name="Meyerdierks A."/>
            <person name="Storesund J.E."/>
            <person name="Kallscheuer N."/>
            <person name="Luecker S."/>
            <person name="Lage O.M."/>
            <person name="Pohl T."/>
            <person name="Merkel B.J."/>
            <person name="Hornburger P."/>
            <person name="Mueller R.-W."/>
            <person name="Bruemmer F."/>
            <person name="Labrenz M."/>
            <person name="Spormann A.M."/>
            <person name="Op den Camp H."/>
            <person name="Overmann J."/>
            <person name="Amann R."/>
            <person name="Jetten M.S.M."/>
            <person name="Mascher T."/>
            <person name="Medema M.H."/>
            <person name="Devos D.P."/>
            <person name="Kaster A.-K."/>
            <person name="Ovreas L."/>
            <person name="Rohde M."/>
            <person name="Galperin M.Y."/>
            <person name="Jogler C."/>
        </authorList>
    </citation>
    <scope>NUCLEOTIDE SEQUENCE [LARGE SCALE GENOMIC DNA]</scope>
    <source>
        <strain evidence="1 2">Pan189</strain>
    </source>
</reference>
<accession>A0A517R1T9</accession>
<dbReference type="KEGG" id="svp:Pan189_22030"/>
<gene>
    <name evidence="1" type="ORF">Pan189_22030</name>
</gene>
<evidence type="ECO:0000313" key="2">
    <source>
        <dbReference type="Proteomes" id="UP000317318"/>
    </source>
</evidence>
<dbReference type="EMBL" id="CP036268">
    <property type="protein sequence ID" value="QDT37821.1"/>
    <property type="molecule type" value="Genomic_DNA"/>
</dbReference>
<evidence type="ECO:0000313" key="1">
    <source>
        <dbReference type="EMBL" id="QDT37821.1"/>
    </source>
</evidence>
<dbReference type="Proteomes" id="UP000317318">
    <property type="component" value="Chromosome"/>
</dbReference>
<name>A0A517R1T9_9PLAN</name>
<keyword evidence="2" id="KW-1185">Reference proteome</keyword>
<organism evidence="1 2">
    <name type="scientific">Stratiformator vulcanicus</name>
    <dbReference type="NCBI Taxonomy" id="2527980"/>
    <lineage>
        <taxon>Bacteria</taxon>
        <taxon>Pseudomonadati</taxon>
        <taxon>Planctomycetota</taxon>
        <taxon>Planctomycetia</taxon>
        <taxon>Planctomycetales</taxon>
        <taxon>Planctomycetaceae</taxon>
        <taxon>Stratiformator</taxon>
    </lineage>
</organism>
<protein>
    <submittedName>
        <fullName evidence="1">Uncharacterized protein</fullName>
    </submittedName>
</protein>
<proteinExistence type="predicted"/>